<evidence type="ECO:0000313" key="2">
    <source>
        <dbReference type="EMBL" id="WMN11608.1"/>
    </source>
</evidence>
<dbReference type="Proteomes" id="UP001230496">
    <property type="component" value="Chromosome"/>
</dbReference>
<name>A0AA51NAK7_9BACT</name>
<dbReference type="PROSITE" id="PS51257">
    <property type="entry name" value="PROKAR_LIPOPROTEIN"/>
    <property type="match status" value="1"/>
</dbReference>
<feature type="chain" id="PRO_5041457363" evidence="1">
    <location>
        <begin position="29"/>
        <end position="246"/>
    </location>
</feature>
<dbReference type="AlphaFoldDB" id="A0AA51NAK7"/>
<accession>A0AA51NAK7</accession>
<evidence type="ECO:0000313" key="3">
    <source>
        <dbReference type="Proteomes" id="UP001230496"/>
    </source>
</evidence>
<feature type="signal peptide" evidence="1">
    <location>
        <begin position="1"/>
        <end position="28"/>
    </location>
</feature>
<keyword evidence="3" id="KW-1185">Reference proteome</keyword>
<organism evidence="2 3">
    <name type="scientific">Marivirga salinarum</name>
    <dbReference type="NCBI Taxonomy" id="3059078"/>
    <lineage>
        <taxon>Bacteria</taxon>
        <taxon>Pseudomonadati</taxon>
        <taxon>Bacteroidota</taxon>
        <taxon>Cytophagia</taxon>
        <taxon>Cytophagales</taxon>
        <taxon>Marivirgaceae</taxon>
        <taxon>Marivirga</taxon>
    </lineage>
</organism>
<evidence type="ECO:0000256" key="1">
    <source>
        <dbReference type="SAM" id="SignalP"/>
    </source>
</evidence>
<dbReference type="RefSeq" id="WP_308349057.1">
    <property type="nucleotide sequence ID" value="NZ_CP129971.1"/>
</dbReference>
<proteinExistence type="predicted"/>
<dbReference type="EMBL" id="CP129971">
    <property type="protein sequence ID" value="WMN11608.1"/>
    <property type="molecule type" value="Genomic_DNA"/>
</dbReference>
<reference evidence="2 3" key="1">
    <citation type="submission" date="2023-08" db="EMBL/GenBank/DDBJ databases">
        <title>Comparative genomics and taxonomic characterization of three novel marine species of genus Marivirga.</title>
        <authorList>
            <person name="Muhammad N."/>
            <person name="Kim S.-G."/>
        </authorList>
    </citation>
    <scope>NUCLEOTIDE SEQUENCE [LARGE SCALE GENOMIC DNA]</scope>
    <source>
        <strain evidence="2 3">BDSF4-3</strain>
    </source>
</reference>
<gene>
    <name evidence="2" type="ORF">QYS49_39005</name>
</gene>
<dbReference type="KEGG" id="msaa:QYS49_39005"/>
<keyword evidence="1" id="KW-0732">Signal</keyword>
<protein>
    <submittedName>
        <fullName evidence="2">Uncharacterized protein</fullName>
    </submittedName>
</protein>
<sequence>MSTKTYKFLKSKYVICASIILLTCACNNEIDNCNNDVTDKGWKAEIGSGVCIRKGYTINMVKNNFDYNKDGINDLAVRYTLYPIEDGNLSYFSLFRGVQNGSFEFVKEFESIAIPVVKNMNADYYQNHPLADSLSKNYPLDATIEFSNNQLLLSMKLSIEFGKSYVFEFKRSQKEWKLSEIKFWYGKIPSWYAQNMKILPKYITEKKALRSHEIFEGVNIDKFDLTSEYKKSIKKDVLLLETNYQL</sequence>